<name>A0A811AQW5_ECOLX</name>
<reference evidence="1" key="1">
    <citation type="submission" date="2021-03" db="EMBL/GenBank/DDBJ databases">
        <title>Whole genome sequence of tetracycline resistant Escherichia coli.</title>
        <authorList>
            <person name="Usui M."/>
            <person name="Fukuda A."/>
        </authorList>
    </citation>
    <scope>NUCLEOTIDE SEQUENCE</scope>
    <source>
        <strain evidence="1">P63</strain>
        <plasmid evidence="1">pP63</plasmid>
    </source>
</reference>
<geneLocation type="plasmid" evidence="1">
    <name>pP63</name>
</geneLocation>
<accession>A0A811AQW5</accession>
<evidence type="ECO:0000313" key="1">
    <source>
        <dbReference type="EMBL" id="BCT74048.1"/>
    </source>
</evidence>
<organism evidence="1">
    <name type="scientific">Escherichia coli</name>
    <dbReference type="NCBI Taxonomy" id="562"/>
    <lineage>
        <taxon>Bacteria</taxon>
        <taxon>Pseudomonadati</taxon>
        <taxon>Pseudomonadota</taxon>
        <taxon>Gammaproteobacteria</taxon>
        <taxon>Enterobacterales</taxon>
        <taxon>Enterobacteriaceae</taxon>
        <taxon>Escherichia</taxon>
    </lineage>
</organism>
<keyword evidence="1" id="KW-0614">Plasmid</keyword>
<proteinExistence type="predicted"/>
<dbReference type="EMBL" id="LC620535">
    <property type="protein sequence ID" value="BCT74048.1"/>
    <property type="molecule type" value="Genomic_DNA"/>
</dbReference>
<dbReference type="AlphaFoldDB" id="A0A811AQW5"/>
<protein>
    <submittedName>
        <fullName evidence="1">Uncharacterized protein</fullName>
    </submittedName>
</protein>
<sequence>MGISWGTLDVNGNSLTFHQLKAADYGAVLANNVDKRATITLDYALRADKVALNGWSESGKGTAGNLYKYNNPYTNTTDYFILKQSTYGYFPTDQSSNATGSLWGTVRGCTETGS</sequence>
<dbReference type="Gene3D" id="3.30.160.280">
    <property type="match status" value="1"/>
</dbReference>